<keyword evidence="3" id="KW-1185">Reference proteome</keyword>
<dbReference type="OrthoDB" id="9090296at2"/>
<feature type="domain" description="Cupin type-2" evidence="1">
    <location>
        <begin position="46"/>
        <end position="114"/>
    </location>
</feature>
<dbReference type="EMBL" id="MAYH01000001">
    <property type="protein sequence ID" value="OCA76892.1"/>
    <property type="molecule type" value="Genomic_DNA"/>
</dbReference>
<evidence type="ECO:0000313" key="2">
    <source>
        <dbReference type="EMBL" id="OCA76892.1"/>
    </source>
</evidence>
<dbReference type="InterPro" id="IPR053146">
    <property type="entry name" value="QDO-like"/>
</dbReference>
<dbReference type="Proteomes" id="UP000092651">
    <property type="component" value="Unassembled WGS sequence"/>
</dbReference>
<dbReference type="PANTHER" id="PTHR36440">
    <property type="entry name" value="PUTATIVE (AFU_ORTHOLOGUE AFUA_8G07350)-RELATED"/>
    <property type="match status" value="1"/>
</dbReference>
<sequence>MSNKTYPKNIKVTTPDQGEHFGVMGDNYRIVVSGEDTNGQYAVIDMLVPPGGGPVPHSHPDIHETFFVTEGELLYKTESGQVNVPVGGFIDIPKGGAIHCFKNVSDKIARVICTIAPAGLDEFFKELGEPVQAEEFLAVPEFTPEFVKRLDSLNEKYGQISFTPDYLD</sequence>
<dbReference type="RefSeq" id="WP_065392651.1">
    <property type="nucleotide sequence ID" value="NZ_MAYH01000001.1"/>
</dbReference>
<dbReference type="InterPro" id="IPR013096">
    <property type="entry name" value="Cupin_2"/>
</dbReference>
<evidence type="ECO:0000259" key="1">
    <source>
        <dbReference type="Pfam" id="PF07883"/>
    </source>
</evidence>
<comment type="caution">
    <text evidence="2">The sequence shown here is derived from an EMBL/GenBank/DDBJ whole genome shotgun (WGS) entry which is preliminary data.</text>
</comment>
<dbReference type="PANTHER" id="PTHR36440:SF1">
    <property type="entry name" value="PUTATIVE (AFU_ORTHOLOGUE AFUA_8G07350)-RELATED"/>
    <property type="match status" value="1"/>
</dbReference>
<protein>
    <submittedName>
        <fullName evidence="2">Cupin</fullName>
    </submittedName>
</protein>
<dbReference type="SUPFAM" id="SSF51182">
    <property type="entry name" value="RmlC-like cupins"/>
    <property type="match status" value="1"/>
</dbReference>
<proteinExistence type="predicted"/>
<dbReference type="InterPro" id="IPR011051">
    <property type="entry name" value="RmlC_Cupin_sf"/>
</dbReference>
<dbReference type="InterPro" id="IPR014710">
    <property type="entry name" value="RmlC-like_jellyroll"/>
</dbReference>
<dbReference type="Pfam" id="PF07883">
    <property type="entry name" value="Cupin_2"/>
    <property type="match status" value="1"/>
</dbReference>
<accession>A0A1B8ZZ81</accession>
<dbReference type="Gene3D" id="2.60.120.10">
    <property type="entry name" value="Jelly Rolls"/>
    <property type="match status" value="1"/>
</dbReference>
<organism evidence="2 3">
    <name type="scientific">Chryseobacterium artocarpi</name>
    <dbReference type="NCBI Taxonomy" id="1414727"/>
    <lineage>
        <taxon>Bacteria</taxon>
        <taxon>Pseudomonadati</taxon>
        <taxon>Bacteroidota</taxon>
        <taxon>Flavobacteriia</taxon>
        <taxon>Flavobacteriales</taxon>
        <taxon>Weeksellaceae</taxon>
        <taxon>Chryseobacterium group</taxon>
        <taxon>Chryseobacterium</taxon>
    </lineage>
</organism>
<evidence type="ECO:0000313" key="3">
    <source>
        <dbReference type="Proteomes" id="UP000092651"/>
    </source>
</evidence>
<name>A0A1B8ZZ81_9FLAO</name>
<gene>
    <name evidence="2" type="ORF">BBI01_00025</name>
</gene>
<dbReference type="AlphaFoldDB" id="A0A1B8ZZ81"/>
<reference evidence="2 3" key="1">
    <citation type="submission" date="2016-07" db="EMBL/GenBank/DDBJ databases">
        <authorList>
            <person name="Jeong J.-J."/>
            <person name="Kim D.W."/>
            <person name="Sang M.K."/>
            <person name="Choi I.-G."/>
            <person name="Kim K.D."/>
        </authorList>
    </citation>
    <scope>NUCLEOTIDE SEQUENCE [LARGE SCALE GENOMIC DNA]</scope>
    <source>
        <strain evidence="2 3">UTM-3</strain>
    </source>
</reference>